<organism evidence="1 2">
    <name type="scientific">Pristionchus mayeri</name>
    <dbReference type="NCBI Taxonomy" id="1317129"/>
    <lineage>
        <taxon>Eukaryota</taxon>
        <taxon>Metazoa</taxon>
        <taxon>Ecdysozoa</taxon>
        <taxon>Nematoda</taxon>
        <taxon>Chromadorea</taxon>
        <taxon>Rhabditida</taxon>
        <taxon>Rhabditina</taxon>
        <taxon>Diplogasteromorpha</taxon>
        <taxon>Diplogasteroidea</taxon>
        <taxon>Neodiplogasteridae</taxon>
        <taxon>Pristionchus</taxon>
    </lineage>
</organism>
<keyword evidence="2" id="KW-1185">Reference proteome</keyword>
<dbReference type="EMBL" id="BTRK01000001">
    <property type="protein sequence ID" value="GMR32097.1"/>
    <property type="molecule type" value="Genomic_DNA"/>
</dbReference>
<gene>
    <name evidence="1" type="ORF">PMAYCL1PPCAC_02292</name>
</gene>
<evidence type="ECO:0000313" key="2">
    <source>
        <dbReference type="Proteomes" id="UP001328107"/>
    </source>
</evidence>
<name>A0AAN4Z678_9BILA</name>
<protein>
    <submittedName>
        <fullName evidence="1">Uncharacterized protein</fullName>
    </submittedName>
</protein>
<evidence type="ECO:0000313" key="1">
    <source>
        <dbReference type="EMBL" id="GMR32097.1"/>
    </source>
</evidence>
<feature type="non-terminal residue" evidence="1">
    <location>
        <position position="126"/>
    </location>
</feature>
<feature type="non-terminal residue" evidence="1">
    <location>
        <position position="1"/>
    </location>
</feature>
<dbReference type="AlphaFoldDB" id="A0AAN4Z678"/>
<proteinExistence type="predicted"/>
<reference evidence="2" key="1">
    <citation type="submission" date="2022-10" db="EMBL/GenBank/DDBJ databases">
        <title>Genome assembly of Pristionchus species.</title>
        <authorList>
            <person name="Yoshida K."/>
            <person name="Sommer R.J."/>
        </authorList>
    </citation>
    <scope>NUCLEOTIDE SEQUENCE [LARGE SCALE GENOMIC DNA]</scope>
    <source>
        <strain evidence="2">RS5460</strain>
    </source>
</reference>
<comment type="caution">
    <text evidence="1">The sequence shown here is derived from an EMBL/GenBank/DDBJ whole genome shotgun (WGS) entry which is preliminary data.</text>
</comment>
<dbReference type="Proteomes" id="UP001328107">
    <property type="component" value="Unassembled WGS sequence"/>
</dbReference>
<sequence length="126" mass="14514">IVECNGRTAADLRLHAEKAAFEGQTLRTFFNSLQARTVHKLSPETRLFAEVIYEKRLIHCVSTALIECARSEEGREKAMEIATSVEHKNLRMTWKPLIDHCSQLLRGHKLEMTNARLSRLSDHWSK</sequence>
<accession>A0AAN4Z678</accession>